<name>A0A9P8UNJ1_9PEZI</name>
<dbReference type="EMBL" id="JAGPXC010000003">
    <property type="protein sequence ID" value="KAH6655363.1"/>
    <property type="molecule type" value="Genomic_DNA"/>
</dbReference>
<feature type="coiled-coil region" evidence="1">
    <location>
        <begin position="1278"/>
        <end position="1340"/>
    </location>
</feature>
<feature type="region of interest" description="Disordered" evidence="2">
    <location>
        <begin position="1388"/>
        <end position="1434"/>
    </location>
</feature>
<evidence type="ECO:0000313" key="3">
    <source>
        <dbReference type="EMBL" id="KAH6655363.1"/>
    </source>
</evidence>
<dbReference type="Proteomes" id="UP000758603">
    <property type="component" value="Unassembled WGS sequence"/>
</dbReference>
<feature type="compositionally biased region" description="Polar residues" evidence="2">
    <location>
        <begin position="1"/>
        <end position="13"/>
    </location>
</feature>
<evidence type="ECO:0000256" key="1">
    <source>
        <dbReference type="SAM" id="Coils"/>
    </source>
</evidence>
<dbReference type="RefSeq" id="XP_045959628.1">
    <property type="nucleotide sequence ID" value="XM_046102459.1"/>
</dbReference>
<comment type="caution">
    <text evidence="3">The sequence shown here is derived from an EMBL/GenBank/DDBJ whole genome shotgun (WGS) entry which is preliminary data.</text>
</comment>
<dbReference type="OrthoDB" id="3647690at2759"/>
<dbReference type="GeneID" id="70131351"/>
<keyword evidence="1" id="KW-0175">Coiled coil</keyword>
<proteinExistence type="predicted"/>
<feature type="compositionally biased region" description="Basic residues" evidence="2">
    <location>
        <begin position="28"/>
        <end position="52"/>
    </location>
</feature>
<feature type="region of interest" description="Disordered" evidence="2">
    <location>
        <begin position="1"/>
        <end position="53"/>
    </location>
</feature>
<feature type="region of interest" description="Disordered" evidence="2">
    <location>
        <begin position="482"/>
        <end position="523"/>
    </location>
</feature>
<feature type="compositionally biased region" description="Basic residues" evidence="2">
    <location>
        <begin position="166"/>
        <end position="176"/>
    </location>
</feature>
<dbReference type="Gene3D" id="2.40.50.40">
    <property type="match status" value="1"/>
</dbReference>
<reference evidence="3" key="1">
    <citation type="journal article" date="2021" name="Nat. Commun.">
        <title>Genetic determinants of endophytism in the Arabidopsis root mycobiome.</title>
        <authorList>
            <person name="Mesny F."/>
            <person name="Miyauchi S."/>
            <person name="Thiergart T."/>
            <person name="Pickel B."/>
            <person name="Atanasova L."/>
            <person name="Karlsson M."/>
            <person name="Huettel B."/>
            <person name="Barry K.W."/>
            <person name="Haridas S."/>
            <person name="Chen C."/>
            <person name="Bauer D."/>
            <person name="Andreopoulos W."/>
            <person name="Pangilinan J."/>
            <person name="LaButti K."/>
            <person name="Riley R."/>
            <person name="Lipzen A."/>
            <person name="Clum A."/>
            <person name="Drula E."/>
            <person name="Henrissat B."/>
            <person name="Kohler A."/>
            <person name="Grigoriev I.V."/>
            <person name="Martin F.M."/>
            <person name="Hacquard S."/>
        </authorList>
    </citation>
    <scope>NUCLEOTIDE SEQUENCE</scope>
    <source>
        <strain evidence="3">MPI-SDFR-AT-0073</strain>
    </source>
</reference>
<gene>
    <name evidence="3" type="ORF">BKA67DRAFT_560451</name>
</gene>
<protein>
    <recommendedName>
        <fullName evidence="5">Chromo domain-containing protein</fullName>
    </recommendedName>
</protein>
<feature type="coiled-coil region" evidence="1">
    <location>
        <begin position="1155"/>
        <end position="1196"/>
    </location>
</feature>
<feature type="compositionally biased region" description="Low complexity" evidence="2">
    <location>
        <begin position="187"/>
        <end position="198"/>
    </location>
</feature>
<feature type="region of interest" description="Disordered" evidence="2">
    <location>
        <begin position="134"/>
        <end position="203"/>
    </location>
</feature>
<feature type="compositionally biased region" description="Polar residues" evidence="2">
    <location>
        <begin position="134"/>
        <end position="159"/>
    </location>
</feature>
<organism evidence="3 4">
    <name type="scientific">Truncatella angustata</name>
    <dbReference type="NCBI Taxonomy" id="152316"/>
    <lineage>
        <taxon>Eukaryota</taxon>
        <taxon>Fungi</taxon>
        <taxon>Dikarya</taxon>
        <taxon>Ascomycota</taxon>
        <taxon>Pezizomycotina</taxon>
        <taxon>Sordariomycetes</taxon>
        <taxon>Xylariomycetidae</taxon>
        <taxon>Amphisphaeriales</taxon>
        <taxon>Sporocadaceae</taxon>
        <taxon>Truncatella</taxon>
    </lineage>
</organism>
<evidence type="ECO:0000256" key="2">
    <source>
        <dbReference type="SAM" id="MobiDB-lite"/>
    </source>
</evidence>
<feature type="region of interest" description="Disordered" evidence="2">
    <location>
        <begin position="730"/>
        <end position="762"/>
    </location>
</feature>
<sequence length="1467" mass="162586">MSPTIPNAATIANDSKHDWKQPAGQKRGVSRQVKKPKRRSIVSSRRKKKKSNIQKAEFWPIKDILEEEITTDGTTRYLVEWEGLDTDEQPYKPEWVQDVTDDALQAWQAKQRGDLNESSWSDGDSDIDIAPLISSSQQVSGKSAQRESTSQTGNDSQYCEETPGRPRLHRQKRRRTVVPDSQDIKGLSLNNNSPSENSGRVCDSPLHKRQKIIVELAQSSSFDPSAYRTVQLSQDIDTQLDVQVNRHYSAQSFSAASPNDHCADERIIPDSQEPSAFSKSDASNNGSQLRAESLGGTLYNTSEVQDQNLAVFPTLQQQDLETSAEIPSRQPDFRRSRQNLQLALEPSFESTIIAPTAAGDERHEIPPQLPELQTSSDSLAFQTQEPFNSQPRSPISPSGLSQINAHGERTESQVALQSFQTLLNPSRYTLSTSGSRSEIGDLSQISSQAAQIVPHTLSQSQGNPSQSHLLRTFSVYNDNQNYDEIIPDSSRQPINDEKDSQSFSKSVNELDGNSKLSSSTPLQLGLVPQPQSVRLLSQSYMDKSSYSHKAYEAKAVLSRPLSLPPSQGIKSGLQFSDRSVVRHSSQPATLTNKMEGIDPAGERRLTAKERMRQIIARNFADKSDNAPPTDVNAQNIAGGLDPIAPPPRTSAEHAEPLTISPALLVPIVEMDHDVVGPAALESKLENVAPINPPVFESTAVGTSYDPLLEEQPATLDPSALTLSIEHDMMEPDIEDDGSPSIPTDDLQPHSDGPDSTDEGLQTNTDVQDVHDVQDVQEPNILPYIDSRPNEFIVTLSLASNIRPQYVEIIKESRDDLAAYNARFTEAPYQAPSPAVVRKVDGVFEKLLDICDLPPFLETLKKIGPDKAAKYIRTTNSKYAFVGHFLDHLSRHASAEKRILIFARPGPIVELLNSLLQMAGMRPEEVLGAPATDSNSIQSLDKSWANEKILVTVYPTGDKPYDLQSYYDVVIAFDHTYRQEFMPVHLNENPPITLVLVTTTSIQHINFRISEKIEPLSRKNYLLLALCASTSEMLSGESSSTEAHQIAEHFAEYINAPYDDDFYWSPQEPSESIFENIAASSQVEATHSSMLPIAGVSGISSRKRSFDEADETEAKRPRMAPAEIVPISVAVAPHIPDGLKGFIGNDVPAIEGNPVVQISVAKAESLAAKMARLEAELEKTRAQRDQFRELADRSKLEVDSWTSSLNRIQPKYMAALRDRGIFQKERDVAVKRQQEVVNLLQSTKDQLTATTKGNADLRTKLSEAQESLLNCSNPELARLVHMEQEVEETRAKFAELDNKAVLANKDRDYAYAQYQQASQGALDLKKDNDELQRQVVELMRKADDNIVKIHDIQRDNETRELVRLLDLQKTIVRDRENELSQARLQLASLKNGRRETRQSSVPRSPRLNVSSPRNQGRRAATETATGTTSRQSSPAAMSTFEVGGNLMPGIGSLFAGQQGNGRFAHLRD</sequence>
<feature type="compositionally biased region" description="Polar residues" evidence="2">
    <location>
        <begin position="1397"/>
        <end position="1413"/>
    </location>
</feature>
<feature type="compositionally biased region" description="Polar residues" evidence="2">
    <location>
        <begin position="384"/>
        <end position="404"/>
    </location>
</feature>
<feature type="region of interest" description="Disordered" evidence="2">
    <location>
        <begin position="384"/>
        <end position="411"/>
    </location>
</feature>
<feature type="compositionally biased region" description="Low complexity" evidence="2">
    <location>
        <begin position="1416"/>
        <end position="1431"/>
    </location>
</feature>
<accession>A0A9P8UNJ1</accession>
<keyword evidence="4" id="KW-1185">Reference proteome</keyword>
<evidence type="ECO:0000313" key="4">
    <source>
        <dbReference type="Proteomes" id="UP000758603"/>
    </source>
</evidence>
<evidence type="ECO:0008006" key="5">
    <source>
        <dbReference type="Google" id="ProtNLM"/>
    </source>
</evidence>